<keyword evidence="2" id="KW-1185">Reference proteome</keyword>
<dbReference type="AlphaFoldDB" id="A0A0C2NMG3"/>
<sequence>MYFLLAVGKRIDNCDTVQLLVFVCAVNERFDINQELAGMASLHGRTWAENIFRGVIAVLPNKNRTVKAFKYYYGWSAINGWNKIGFYYSVSLRFARTLKLNRGYSHIPLYNSAGSLCARELNSITL</sequence>
<name>A0A0C2NMG3_THEKT</name>
<proteinExistence type="predicted"/>
<protein>
    <submittedName>
        <fullName evidence="1">Uncharacterized protein</fullName>
    </submittedName>
</protein>
<evidence type="ECO:0000313" key="1">
    <source>
        <dbReference type="EMBL" id="KII75217.1"/>
    </source>
</evidence>
<evidence type="ECO:0000313" key="2">
    <source>
        <dbReference type="Proteomes" id="UP000031668"/>
    </source>
</evidence>
<gene>
    <name evidence="1" type="ORF">RF11_07637</name>
</gene>
<comment type="caution">
    <text evidence="1">The sequence shown here is derived from an EMBL/GenBank/DDBJ whole genome shotgun (WGS) entry which is preliminary data.</text>
</comment>
<reference evidence="1 2" key="1">
    <citation type="journal article" date="2014" name="Genome Biol. Evol.">
        <title>The genome of the myxosporean Thelohanellus kitauei shows adaptations to nutrient acquisition within its fish host.</title>
        <authorList>
            <person name="Yang Y."/>
            <person name="Xiong J."/>
            <person name="Zhou Z."/>
            <person name="Huo F."/>
            <person name="Miao W."/>
            <person name="Ran C."/>
            <person name="Liu Y."/>
            <person name="Zhang J."/>
            <person name="Feng J."/>
            <person name="Wang M."/>
            <person name="Wang M."/>
            <person name="Wang L."/>
            <person name="Yao B."/>
        </authorList>
    </citation>
    <scope>NUCLEOTIDE SEQUENCE [LARGE SCALE GENOMIC DNA]</scope>
    <source>
        <strain evidence="1">Wuqing</strain>
    </source>
</reference>
<organism evidence="1 2">
    <name type="scientific">Thelohanellus kitauei</name>
    <name type="common">Myxosporean</name>
    <dbReference type="NCBI Taxonomy" id="669202"/>
    <lineage>
        <taxon>Eukaryota</taxon>
        <taxon>Metazoa</taxon>
        <taxon>Cnidaria</taxon>
        <taxon>Myxozoa</taxon>
        <taxon>Myxosporea</taxon>
        <taxon>Bivalvulida</taxon>
        <taxon>Platysporina</taxon>
        <taxon>Myxobolidae</taxon>
        <taxon>Thelohanellus</taxon>
    </lineage>
</organism>
<accession>A0A0C2NMG3</accession>
<dbReference type="EMBL" id="JWZT01000010">
    <property type="protein sequence ID" value="KII75217.1"/>
    <property type="molecule type" value="Genomic_DNA"/>
</dbReference>
<dbReference type="Proteomes" id="UP000031668">
    <property type="component" value="Unassembled WGS sequence"/>
</dbReference>